<evidence type="ECO:0000256" key="8">
    <source>
        <dbReference type="ARBA" id="ARBA00023136"/>
    </source>
</evidence>
<organism evidence="11 12">
    <name type="scientific">Actinoallomurus vinaceus</name>
    <dbReference type="NCBI Taxonomy" id="1080074"/>
    <lineage>
        <taxon>Bacteria</taxon>
        <taxon>Bacillati</taxon>
        <taxon>Actinomycetota</taxon>
        <taxon>Actinomycetes</taxon>
        <taxon>Streptosporangiales</taxon>
        <taxon>Thermomonosporaceae</taxon>
        <taxon>Actinoallomurus</taxon>
    </lineage>
</organism>
<evidence type="ECO:0000256" key="7">
    <source>
        <dbReference type="ARBA" id="ARBA00022967"/>
    </source>
</evidence>
<dbReference type="CDD" id="cd03216">
    <property type="entry name" value="ABC_Carb_Monos_I"/>
    <property type="match status" value="1"/>
</dbReference>
<dbReference type="Proteomes" id="UP001501442">
    <property type="component" value="Unassembled WGS sequence"/>
</dbReference>
<protein>
    <submittedName>
        <fullName evidence="11">Sugar ABC transporter ATP-binding protein</fullName>
    </submittedName>
</protein>
<gene>
    <name evidence="11" type="ORF">GCM10023196_015730</name>
</gene>
<dbReference type="EMBL" id="BAABHK010000002">
    <property type="protein sequence ID" value="GAA4622657.1"/>
    <property type="molecule type" value="Genomic_DNA"/>
</dbReference>
<evidence type="ECO:0000256" key="9">
    <source>
        <dbReference type="SAM" id="MobiDB-lite"/>
    </source>
</evidence>
<keyword evidence="4" id="KW-0677">Repeat</keyword>
<keyword evidence="2" id="KW-1003">Cell membrane</keyword>
<feature type="region of interest" description="Disordered" evidence="9">
    <location>
        <begin position="1"/>
        <end position="31"/>
    </location>
</feature>
<sequence length="534" mass="57295">MTEPTDPAETPIASRSGTPAASDAAGTPSTEPTALVAEEITKSYGGVHALRGVTFKARTGAVNVLVGENGAGKSTLMKILSGAEQPTGGRILLDGEPVEFPTPREALAHGIGIIHQELSLFPNLSVADNIFAGRELHNRAHLTSVAEQRRRARSALARLRQDIDPDTLVGDLPIGSQQLVEIARVLSQNVRILIMDEPTSALSNAEVDVLFEVMDDLREQNVTVIYISHKLEEFRRIGDYVTVLRDGALVAEASMDRTDTAWIVQQMVGRSQDSLFTRSASRTGDVLLAVENLSVPGKPTPLVDDVSFNVKAGEIVGIYGLMGAGRTELMEALIGMRHHTGTIQVDGRRAVDGRVSGRLALGLALVPEDRQRDGLVQALSVRANLLLSTLNTLTRHLLLSPARERRVATGQVKDLRIKVPGVDAQVTQLSGGNQQKVILGRALRTDPKVLLLDEPTRGIDIGAKTEIFRIMSDLADKGLGVLFVSSELAEVMGMSDRILVMARGRITADLPRGEATEEALVNASASTTVMKVSP</sequence>
<dbReference type="PANTHER" id="PTHR43790:SF3">
    <property type="entry name" value="D-ALLOSE IMPORT ATP-BINDING PROTEIN ALSA-RELATED"/>
    <property type="match status" value="1"/>
</dbReference>
<dbReference type="GO" id="GO:0005524">
    <property type="term" value="F:ATP binding"/>
    <property type="evidence" value="ECO:0007669"/>
    <property type="project" value="UniProtKB-KW"/>
</dbReference>
<keyword evidence="5" id="KW-0547">Nucleotide-binding</keyword>
<dbReference type="Pfam" id="PF00005">
    <property type="entry name" value="ABC_tran"/>
    <property type="match status" value="2"/>
</dbReference>
<keyword evidence="7" id="KW-1278">Translocase</keyword>
<feature type="domain" description="ABC transporter" evidence="10">
    <location>
        <begin position="288"/>
        <end position="528"/>
    </location>
</feature>
<evidence type="ECO:0000259" key="10">
    <source>
        <dbReference type="PROSITE" id="PS50893"/>
    </source>
</evidence>
<keyword evidence="8" id="KW-0472">Membrane</keyword>
<evidence type="ECO:0000256" key="6">
    <source>
        <dbReference type="ARBA" id="ARBA00022840"/>
    </source>
</evidence>
<accession>A0ABP8U4Y4</accession>
<dbReference type="RefSeq" id="WP_345429978.1">
    <property type="nucleotide sequence ID" value="NZ_BAABHK010000002.1"/>
</dbReference>
<dbReference type="InterPro" id="IPR003593">
    <property type="entry name" value="AAA+_ATPase"/>
</dbReference>
<dbReference type="InterPro" id="IPR050107">
    <property type="entry name" value="ABC_carbohydrate_import_ATPase"/>
</dbReference>
<keyword evidence="6 11" id="KW-0067">ATP-binding</keyword>
<reference evidence="12" key="1">
    <citation type="journal article" date="2019" name="Int. J. Syst. Evol. Microbiol.">
        <title>The Global Catalogue of Microorganisms (GCM) 10K type strain sequencing project: providing services to taxonomists for standard genome sequencing and annotation.</title>
        <authorList>
            <consortium name="The Broad Institute Genomics Platform"/>
            <consortium name="The Broad Institute Genome Sequencing Center for Infectious Disease"/>
            <person name="Wu L."/>
            <person name="Ma J."/>
        </authorList>
    </citation>
    <scope>NUCLEOTIDE SEQUENCE [LARGE SCALE GENOMIC DNA]</scope>
    <source>
        <strain evidence="12">JCM 17939</strain>
    </source>
</reference>
<dbReference type="PROSITE" id="PS50893">
    <property type="entry name" value="ABC_TRANSPORTER_2"/>
    <property type="match status" value="2"/>
</dbReference>
<evidence type="ECO:0000313" key="11">
    <source>
        <dbReference type="EMBL" id="GAA4622657.1"/>
    </source>
</evidence>
<keyword evidence="3" id="KW-0762">Sugar transport</keyword>
<dbReference type="PROSITE" id="PS00211">
    <property type="entry name" value="ABC_TRANSPORTER_1"/>
    <property type="match status" value="1"/>
</dbReference>
<dbReference type="Gene3D" id="3.40.50.300">
    <property type="entry name" value="P-loop containing nucleotide triphosphate hydrolases"/>
    <property type="match status" value="2"/>
</dbReference>
<dbReference type="PANTHER" id="PTHR43790">
    <property type="entry name" value="CARBOHYDRATE TRANSPORT ATP-BINDING PROTEIN MG119-RELATED"/>
    <property type="match status" value="1"/>
</dbReference>
<evidence type="ECO:0000256" key="3">
    <source>
        <dbReference type="ARBA" id="ARBA00022597"/>
    </source>
</evidence>
<dbReference type="SUPFAM" id="SSF52540">
    <property type="entry name" value="P-loop containing nucleoside triphosphate hydrolases"/>
    <property type="match status" value="2"/>
</dbReference>
<dbReference type="InterPro" id="IPR027417">
    <property type="entry name" value="P-loop_NTPase"/>
</dbReference>
<dbReference type="CDD" id="cd03215">
    <property type="entry name" value="ABC_Carb_Monos_II"/>
    <property type="match status" value="1"/>
</dbReference>
<comment type="caution">
    <text evidence="11">The sequence shown here is derived from an EMBL/GenBank/DDBJ whole genome shotgun (WGS) entry which is preliminary data.</text>
</comment>
<dbReference type="InterPro" id="IPR017871">
    <property type="entry name" value="ABC_transporter-like_CS"/>
</dbReference>
<keyword evidence="12" id="KW-1185">Reference proteome</keyword>
<evidence type="ECO:0000256" key="1">
    <source>
        <dbReference type="ARBA" id="ARBA00022448"/>
    </source>
</evidence>
<evidence type="ECO:0000313" key="12">
    <source>
        <dbReference type="Proteomes" id="UP001501442"/>
    </source>
</evidence>
<feature type="domain" description="ABC transporter" evidence="10">
    <location>
        <begin position="35"/>
        <end position="271"/>
    </location>
</feature>
<evidence type="ECO:0000256" key="5">
    <source>
        <dbReference type="ARBA" id="ARBA00022741"/>
    </source>
</evidence>
<dbReference type="SMART" id="SM00382">
    <property type="entry name" value="AAA"/>
    <property type="match status" value="2"/>
</dbReference>
<evidence type="ECO:0000256" key="2">
    <source>
        <dbReference type="ARBA" id="ARBA00022475"/>
    </source>
</evidence>
<dbReference type="InterPro" id="IPR003439">
    <property type="entry name" value="ABC_transporter-like_ATP-bd"/>
</dbReference>
<name>A0ABP8U4Y4_9ACTN</name>
<proteinExistence type="predicted"/>
<keyword evidence="1" id="KW-0813">Transport</keyword>
<evidence type="ECO:0000256" key="4">
    <source>
        <dbReference type="ARBA" id="ARBA00022737"/>
    </source>
</evidence>